<comment type="caution">
    <text evidence="5">The sequence shown here is derived from an EMBL/GenBank/DDBJ whole genome shotgun (WGS) entry which is preliminary data.</text>
</comment>
<feature type="compositionally biased region" description="Low complexity" evidence="3">
    <location>
        <begin position="1031"/>
        <end position="1044"/>
    </location>
</feature>
<evidence type="ECO:0000256" key="2">
    <source>
        <dbReference type="PROSITE-ProRule" id="PRU00192"/>
    </source>
</evidence>
<feature type="region of interest" description="Disordered" evidence="3">
    <location>
        <begin position="33"/>
        <end position="65"/>
    </location>
</feature>
<dbReference type="EMBL" id="CAJPDQ010000045">
    <property type="protein sequence ID" value="CAF9932561.1"/>
    <property type="molecule type" value="Genomic_DNA"/>
</dbReference>
<feature type="region of interest" description="Disordered" evidence="3">
    <location>
        <begin position="1259"/>
        <end position="1328"/>
    </location>
</feature>
<feature type="compositionally biased region" description="Pro residues" evidence="3">
    <location>
        <begin position="987"/>
        <end position="998"/>
    </location>
</feature>
<feature type="region of interest" description="Disordered" evidence="3">
    <location>
        <begin position="815"/>
        <end position="1063"/>
    </location>
</feature>
<proteinExistence type="predicted"/>
<feature type="region of interest" description="Disordered" evidence="3">
    <location>
        <begin position="1115"/>
        <end position="1244"/>
    </location>
</feature>
<feature type="compositionally biased region" description="Polar residues" evidence="3">
    <location>
        <begin position="659"/>
        <end position="668"/>
    </location>
</feature>
<evidence type="ECO:0000256" key="3">
    <source>
        <dbReference type="SAM" id="MobiDB-lite"/>
    </source>
</evidence>
<gene>
    <name evidence="5" type="ORF">GOMPHAMPRED_006608</name>
</gene>
<feature type="region of interest" description="Disordered" evidence="3">
    <location>
        <begin position="621"/>
        <end position="668"/>
    </location>
</feature>
<feature type="compositionally biased region" description="Low complexity" evidence="3">
    <location>
        <begin position="831"/>
        <end position="841"/>
    </location>
</feature>
<feature type="compositionally biased region" description="Pro residues" evidence="3">
    <location>
        <begin position="948"/>
        <end position="959"/>
    </location>
</feature>
<dbReference type="CDD" id="cd00174">
    <property type="entry name" value="SH3"/>
    <property type="match status" value="1"/>
</dbReference>
<accession>A0A8H3FUM7</accession>
<dbReference type="InterPro" id="IPR036028">
    <property type="entry name" value="SH3-like_dom_sf"/>
</dbReference>
<dbReference type="PROSITE" id="PS50002">
    <property type="entry name" value="SH3"/>
    <property type="match status" value="1"/>
</dbReference>
<evidence type="ECO:0000313" key="6">
    <source>
        <dbReference type="Proteomes" id="UP000664169"/>
    </source>
</evidence>
<dbReference type="Proteomes" id="UP000664169">
    <property type="component" value="Unassembled WGS sequence"/>
</dbReference>
<feature type="compositionally biased region" description="Low complexity" evidence="3">
    <location>
        <begin position="621"/>
        <end position="643"/>
    </location>
</feature>
<protein>
    <recommendedName>
        <fullName evidence="4">SH3 domain-containing protein</fullName>
    </recommendedName>
</protein>
<feature type="compositionally biased region" description="Polar residues" evidence="3">
    <location>
        <begin position="973"/>
        <end position="984"/>
    </location>
</feature>
<feature type="compositionally biased region" description="Low complexity" evidence="3">
    <location>
        <begin position="1178"/>
        <end position="1217"/>
    </location>
</feature>
<feature type="compositionally biased region" description="Polar residues" evidence="3">
    <location>
        <begin position="864"/>
        <end position="887"/>
    </location>
</feature>
<feature type="compositionally biased region" description="Polar residues" evidence="3">
    <location>
        <begin position="842"/>
        <end position="852"/>
    </location>
</feature>
<dbReference type="SMART" id="SM00326">
    <property type="entry name" value="SH3"/>
    <property type="match status" value="1"/>
</dbReference>
<feature type="region of interest" description="Disordered" evidence="3">
    <location>
        <begin position="1345"/>
        <end position="1377"/>
    </location>
</feature>
<feature type="compositionally biased region" description="Polar residues" evidence="3">
    <location>
        <begin position="922"/>
        <end position="944"/>
    </location>
</feature>
<reference evidence="5" key="1">
    <citation type="submission" date="2021-03" db="EMBL/GenBank/DDBJ databases">
        <authorList>
            <person name="Tagirdzhanova G."/>
        </authorList>
    </citation>
    <scope>NUCLEOTIDE SEQUENCE</scope>
</reference>
<organism evidence="5 6">
    <name type="scientific">Gomphillus americanus</name>
    <dbReference type="NCBI Taxonomy" id="1940652"/>
    <lineage>
        <taxon>Eukaryota</taxon>
        <taxon>Fungi</taxon>
        <taxon>Dikarya</taxon>
        <taxon>Ascomycota</taxon>
        <taxon>Pezizomycotina</taxon>
        <taxon>Lecanoromycetes</taxon>
        <taxon>OSLEUM clade</taxon>
        <taxon>Ostropomycetidae</taxon>
        <taxon>Ostropales</taxon>
        <taxon>Graphidaceae</taxon>
        <taxon>Gomphilloideae</taxon>
        <taxon>Gomphillus</taxon>
    </lineage>
</organism>
<dbReference type="OrthoDB" id="417450at2759"/>
<sequence>MSNFDPTGILSATTAGVRLVGAVLDVKRKVDDNRRTSSGAPGISSFARGPDENDVTGASTSAPAPATAAQIQSLALQRVDPERETRAYETVNFVLRTIGSRILEANMVNMEALATALIAATSHIEVKLFSGETNRLFQSLARKLNDVNLVNSVFTSIYLVGFLTAELTSSLPNYKREYPALGPLMVQQMMRVAIGDDAFRENQTANLNAYQTVATTAGLLKPTDIGYSIFPEFPSFSPTKYSSKSILDRSSHKSVIEKLVKHFETSGFPQPLQGRDVGPIRDWRFLSSDSNSRAFEVDKADKQIGSQFGRVLYWLICSAHRMPSGMAVVAYYDQHIALIRYLGPRFGYRVLNTGGDLNMSGPHLQLNKKLRATFDTWVVIMPSESLIAERHKATQQAAQQAARPPGFQPATIPMTTGPVPQQIHMAGPSGVQPAPQQQPMVTLPGVGPGPTQTYKVTPQGVGPPAGPRATSSQFVGGTPQSPGSGTGRLSISSEISSQDNKLMNNGNTLAMKPAANVHNDQQSESSGNSVKLNQLNSLESFYTSVFQERCNRFISNPPTSIENLKEEYERLTGDIQSALLSKTESFDTSGDEAAGMKKKRLLEDIKGSLVKIDAVYREALAASSPPSRPSSVASVPSVKPSPSGNQPLFGSIDGPSELAGSSVSNVTPLQTNPLAQELPANVGSPVELASTAVYPTMTQMSSPVSASPVNVSAPPSFSPTSAPAQAPTQVQAPAASTLTSRPSVVRRKAPPPPKKVILARALYDFDPENDEGGEELTFFEGDILEIVEKNQKLEDDGWCRARIKGQKKIGLAPLDYLEELPNQPSGPPRPSRVSSASTTTTIPEQFETQPDLSVSKPDIPVETKVSSTDQKLPATPNTASPTIQQPSKPKVDQKPYLATMESISETDPASASDQPPPSYDATMSQSSAPATFSPTPQKLSTGSVSLEPPSPLAKPPSQPVSPIDQAAKPPGTPIQSLNQPNYHTPQSPSPSVKPPSQPVSPIDQTAKPPGKPTQSLNQQNYHTPQPPNAAPGKPQPQQIGGQYQSPNAQNFQPQPISMMPQNPYAGAPYARPVMYPGSMSQPPYGAGFGGNLNAYVGMAEAASGFAQAGSNIFAATHGNSNNNQPEHHHESQNNNTEHGSSQPNGTTYNVNNYNQTANSTLNDNITNQVTSTDNINIDSGNSYNNDTNTSNNNNTVSGNSNTDNGQSTSNSYSQNSQGPSYDGFNSATPTYYPPESSATSAPSLGNGYDYSAPYFPPETAATSNPNSAGVSSSQDPAYGTTISASGAGATPSSGPTTDPNAYTTAPSTETTQYLPDMSSSTGFSSSNLPAPSSTGFDYSFSTAGQDNSGATGATSPFASLTTSPVPDPNQYSASPDFSAGATSPFASLATSPAPDFNQYSASPDFSAGTSVSPFASLATPVFPDSYTVTSATYTQVDSPPAVSPFASLVTPSSGVDVSSDYVTAGATSPFASLALTETSTGSGGYFDASSTITVTADVTSNATSPLAGLASSTNAEMTSTTTTTTTTDTQYGYGNMYSDSTNIDTSTLTTVDYSNNAGGTWSSTDYTSTDSTSYDYSESFDF</sequence>
<keyword evidence="1 2" id="KW-0728">SH3 domain</keyword>
<dbReference type="SUPFAM" id="SSF50044">
    <property type="entry name" value="SH3-domain"/>
    <property type="match status" value="1"/>
</dbReference>
<dbReference type="Gene3D" id="2.30.30.40">
    <property type="entry name" value="SH3 Domains"/>
    <property type="match status" value="1"/>
</dbReference>
<name>A0A8H3FUM7_9LECA</name>
<feature type="region of interest" description="Disordered" evidence="3">
    <location>
        <begin position="449"/>
        <end position="491"/>
    </location>
</feature>
<feature type="compositionally biased region" description="Polar residues" evidence="3">
    <location>
        <begin position="1012"/>
        <end position="1023"/>
    </location>
</feature>
<evidence type="ECO:0000259" key="4">
    <source>
        <dbReference type="PROSITE" id="PS50002"/>
    </source>
</evidence>
<feature type="compositionally biased region" description="Polar residues" evidence="3">
    <location>
        <begin position="1260"/>
        <end position="1275"/>
    </location>
</feature>
<evidence type="ECO:0000313" key="5">
    <source>
        <dbReference type="EMBL" id="CAF9932561.1"/>
    </source>
</evidence>
<feature type="compositionally biased region" description="Polar residues" evidence="3">
    <location>
        <begin position="1132"/>
        <end position="1177"/>
    </location>
</feature>
<feature type="compositionally biased region" description="Polar residues" evidence="3">
    <location>
        <begin position="1298"/>
        <end position="1328"/>
    </location>
</feature>
<feature type="region of interest" description="Disordered" evidence="3">
    <location>
        <begin position="700"/>
        <end position="751"/>
    </location>
</feature>
<keyword evidence="6" id="KW-1185">Reference proteome</keyword>
<dbReference type="InterPro" id="IPR001452">
    <property type="entry name" value="SH3_domain"/>
</dbReference>
<evidence type="ECO:0000256" key="1">
    <source>
        <dbReference type="ARBA" id="ARBA00022443"/>
    </source>
</evidence>
<feature type="domain" description="SH3" evidence="4">
    <location>
        <begin position="754"/>
        <end position="822"/>
    </location>
</feature>
<feature type="compositionally biased region" description="Polar residues" evidence="3">
    <location>
        <begin position="1045"/>
        <end position="1055"/>
    </location>
</feature>
<dbReference type="Pfam" id="PF00018">
    <property type="entry name" value="SH3_1"/>
    <property type="match status" value="1"/>
</dbReference>
<feature type="compositionally biased region" description="Low complexity" evidence="3">
    <location>
        <begin position="701"/>
        <end position="743"/>
    </location>
</feature>
<feature type="compositionally biased region" description="Low complexity" evidence="3">
    <location>
        <begin position="1277"/>
        <end position="1297"/>
    </location>
</feature>